<name>A0ABD5PTK0_9EURY</name>
<organism evidence="2 3">
    <name type="scientific">Halosolutus amylolyticus</name>
    <dbReference type="NCBI Taxonomy" id="2932267"/>
    <lineage>
        <taxon>Archaea</taxon>
        <taxon>Methanobacteriati</taxon>
        <taxon>Methanobacteriota</taxon>
        <taxon>Stenosarchaea group</taxon>
        <taxon>Halobacteria</taxon>
        <taxon>Halobacteriales</taxon>
        <taxon>Natrialbaceae</taxon>
        <taxon>Halosolutus</taxon>
    </lineage>
</organism>
<dbReference type="InterPro" id="IPR055768">
    <property type="entry name" value="DUF7344"/>
</dbReference>
<gene>
    <name evidence="2" type="ORF">ACFO5R_17995</name>
</gene>
<protein>
    <recommendedName>
        <fullName evidence="1">DUF7344 domain-containing protein</fullName>
    </recommendedName>
</protein>
<dbReference type="RefSeq" id="WP_250138410.1">
    <property type="nucleotide sequence ID" value="NZ_JALIQP010000001.1"/>
</dbReference>
<evidence type="ECO:0000313" key="3">
    <source>
        <dbReference type="Proteomes" id="UP001595898"/>
    </source>
</evidence>
<dbReference type="Proteomes" id="UP001595898">
    <property type="component" value="Unassembled WGS sequence"/>
</dbReference>
<comment type="caution">
    <text evidence="2">The sequence shown here is derived from an EMBL/GenBank/DDBJ whole genome shotgun (WGS) entry which is preliminary data.</text>
</comment>
<accession>A0ABD5PTK0</accession>
<evidence type="ECO:0000259" key="1">
    <source>
        <dbReference type="Pfam" id="PF24035"/>
    </source>
</evidence>
<dbReference type="Pfam" id="PF24035">
    <property type="entry name" value="DUF7344"/>
    <property type="match status" value="1"/>
</dbReference>
<evidence type="ECO:0000313" key="2">
    <source>
        <dbReference type="EMBL" id="MFC4543821.1"/>
    </source>
</evidence>
<proteinExistence type="predicted"/>
<dbReference type="EMBL" id="JBHSFA010000009">
    <property type="protein sequence ID" value="MFC4543821.1"/>
    <property type="molecule type" value="Genomic_DNA"/>
</dbReference>
<sequence length="121" mass="13242">MSGKDGAGEADPDRATIDHGFVALRNQERRYALYFLLEQETASVAELADVVVGWMGASTNGMATRRERDRAYRTLVHQHVPVLVEFGIVDYDGGTKTVSMTPCPDAIREFVHLACLAETGA</sequence>
<dbReference type="InterPro" id="IPR036388">
    <property type="entry name" value="WH-like_DNA-bd_sf"/>
</dbReference>
<keyword evidence="3" id="KW-1185">Reference proteome</keyword>
<feature type="domain" description="DUF7344" evidence="1">
    <location>
        <begin position="21"/>
        <end position="99"/>
    </location>
</feature>
<reference evidence="2 3" key="1">
    <citation type="journal article" date="2019" name="Int. J. Syst. Evol. Microbiol.">
        <title>The Global Catalogue of Microorganisms (GCM) 10K type strain sequencing project: providing services to taxonomists for standard genome sequencing and annotation.</title>
        <authorList>
            <consortium name="The Broad Institute Genomics Platform"/>
            <consortium name="The Broad Institute Genome Sequencing Center for Infectious Disease"/>
            <person name="Wu L."/>
            <person name="Ma J."/>
        </authorList>
    </citation>
    <scope>NUCLEOTIDE SEQUENCE [LARGE SCALE GENOMIC DNA]</scope>
    <source>
        <strain evidence="2 3">WLHS5</strain>
    </source>
</reference>
<dbReference type="Gene3D" id="1.10.10.10">
    <property type="entry name" value="Winged helix-like DNA-binding domain superfamily/Winged helix DNA-binding domain"/>
    <property type="match status" value="1"/>
</dbReference>
<dbReference type="AlphaFoldDB" id="A0ABD5PTK0"/>